<dbReference type="AlphaFoldDB" id="A0A316UR31"/>
<accession>A0A316UR31</accession>
<dbReference type="STRING" id="1569628.A0A316UR31"/>
<keyword evidence="3" id="KW-0808">Transferase</keyword>
<evidence type="ECO:0000256" key="2">
    <source>
        <dbReference type="ARBA" id="ARBA00022516"/>
    </source>
</evidence>
<gene>
    <name evidence="13" type="ORF">BDZ90DRAFT_68863</name>
</gene>
<keyword evidence="8" id="KW-0443">Lipid metabolism</keyword>
<dbReference type="EMBL" id="KZ819675">
    <property type="protein sequence ID" value="PWN25585.1"/>
    <property type="molecule type" value="Genomic_DNA"/>
</dbReference>
<evidence type="ECO:0000256" key="11">
    <source>
        <dbReference type="ARBA" id="ARBA00023264"/>
    </source>
</evidence>
<evidence type="ECO:0000256" key="9">
    <source>
        <dbReference type="ARBA" id="ARBA00023136"/>
    </source>
</evidence>
<evidence type="ECO:0000256" key="3">
    <source>
        <dbReference type="ARBA" id="ARBA00022603"/>
    </source>
</evidence>
<protein>
    <recommendedName>
        <fullName evidence="15">Protein-S-isoprenylcysteine O-methyltransferase</fullName>
    </recommendedName>
</protein>
<evidence type="ECO:0000256" key="5">
    <source>
        <dbReference type="ARBA" id="ARBA00022692"/>
    </source>
</evidence>
<dbReference type="GO" id="GO:0032259">
    <property type="term" value="P:methylation"/>
    <property type="evidence" value="ECO:0007669"/>
    <property type="project" value="UniProtKB-KW"/>
</dbReference>
<keyword evidence="12" id="KW-0732">Signal</keyword>
<keyword evidence="5" id="KW-0812">Transmembrane</keyword>
<keyword evidence="7" id="KW-1133">Transmembrane helix</keyword>
<dbReference type="GO" id="GO:0012505">
    <property type="term" value="C:endomembrane system"/>
    <property type="evidence" value="ECO:0007669"/>
    <property type="project" value="UniProtKB-SubCell"/>
</dbReference>
<keyword evidence="4" id="KW-0949">S-adenosyl-L-methionine</keyword>
<evidence type="ECO:0000313" key="14">
    <source>
        <dbReference type="Proteomes" id="UP000245884"/>
    </source>
</evidence>
<evidence type="ECO:0000256" key="6">
    <source>
        <dbReference type="ARBA" id="ARBA00022824"/>
    </source>
</evidence>
<keyword evidence="3" id="KW-0489">Methyltransferase</keyword>
<keyword evidence="2" id="KW-0444">Lipid biosynthesis</keyword>
<dbReference type="OrthoDB" id="422086at2759"/>
<dbReference type="UniPathway" id="UPA00753"/>
<dbReference type="RefSeq" id="XP_025360197.1">
    <property type="nucleotide sequence ID" value="XM_025509779.1"/>
</dbReference>
<dbReference type="GO" id="GO:0006656">
    <property type="term" value="P:phosphatidylcholine biosynthetic process"/>
    <property type="evidence" value="ECO:0007669"/>
    <property type="project" value="UniProtKB-UniPathway"/>
</dbReference>
<dbReference type="Pfam" id="PF04191">
    <property type="entry name" value="PEMT"/>
    <property type="match status" value="1"/>
</dbReference>
<dbReference type="InterPro" id="IPR007318">
    <property type="entry name" value="Phopholipid_MeTrfase"/>
</dbReference>
<evidence type="ECO:0000256" key="4">
    <source>
        <dbReference type="ARBA" id="ARBA00022691"/>
    </source>
</evidence>
<dbReference type="GO" id="GO:0008168">
    <property type="term" value="F:methyltransferase activity"/>
    <property type="evidence" value="ECO:0007669"/>
    <property type="project" value="UniProtKB-KW"/>
</dbReference>
<keyword evidence="9" id="KW-0472">Membrane</keyword>
<sequence length="224" mass="23717">MSTATTFLPDVALLILSTYYIVRAIDPPFAASAEDRAGAMKDSSGSGGAGGDLVSSLGLTSIHRPVQLAFVLAGAWCSKVLLSGQGWDDVPGDVTLWRALFAVGNVLTTIGGIGRLACYRELGKWFTFDLAVQRGQKVVDTGPYAYARHPSYTALIVGFYGTALSFLAANPSYSLRSWGTMNMLAGLAFHQVACTVSRADNARKFITFADAALDLAASAQSPHR</sequence>
<evidence type="ECO:0000256" key="8">
    <source>
        <dbReference type="ARBA" id="ARBA00023098"/>
    </source>
</evidence>
<evidence type="ECO:0000256" key="1">
    <source>
        <dbReference type="ARBA" id="ARBA00004127"/>
    </source>
</evidence>
<keyword evidence="10" id="KW-0594">Phospholipid biosynthesis</keyword>
<dbReference type="Gene3D" id="1.20.120.1630">
    <property type="match status" value="1"/>
</dbReference>
<evidence type="ECO:0000256" key="12">
    <source>
        <dbReference type="SAM" id="SignalP"/>
    </source>
</evidence>
<organism evidence="13 14">
    <name type="scientific">Jaminaea rosea</name>
    <dbReference type="NCBI Taxonomy" id="1569628"/>
    <lineage>
        <taxon>Eukaryota</taxon>
        <taxon>Fungi</taxon>
        <taxon>Dikarya</taxon>
        <taxon>Basidiomycota</taxon>
        <taxon>Ustilaginomycotina</taxon>
        <taxon>Exobasidiomycetes</taxon>
        <taxon>Microstromatales</taxon>
        <taxon>Microstromatales incertae sedis</taxon>
        <taxon>Jaminaea</taxon>
    </lineage>
</organism>
<dbReference type="Proteomes" id="UP000245884">
    <property type="component" value="Unassembled WGS sequence"/>
</dbReference>
<evidence type="ECO:0000313" key="13">
    <source>
        <dbReference type="EMBL" id="PWN25585.1"/>
    </source>
</evidence>
<keyword evidence="6" id="KW-0256">Endoplasmic reticulum</keyword>
<feature type="chain" id="PRO_5016238462" description="Protein-S-isoprenylcysteine O-methyltransferase" evidence="12">
    <location>
        <begin position="25"/>
        <end position="224"/>
    </location>
</feature>
<evidence type="ECO:0008006" key="15">
    <source>
        <dbReference type="Google" id="ProtNLM"/>
    </source>
</evidence>
<comment type="subcellular location">
    <subcellularLocation>
        <location evidence="1">Endomembrane system</location>
        <topology evidence="1">Multi-pass membrane protein</topology>
    </subcellularLocation>
</comment>
<feature type="signal peptide" evidence="12">
    <location>
        <begin position="1"/>
        <end position="24"/>
    </location>
</feature>
<evidence type="ECO:0000256" key="7">
    <source>
        <dbReference type="ARBA" id="ARBA00022989"/>
    </source>
</evidence>
<proteinExistence type="predicted"/>
<evidence type="ECO:0000256" key="10">
    <source>
        <dbReference type="ARBA" id="ARBA00023209"/>
    </source>
</evidence>
<reference evidence="13 14" key="1">
    <citation type="journal article" date="2018" name="Mol. Biol. Evol.">
        <title>Broad Genomic Sampling Reveals a Smut Pathogenic Ancestry of the Fungal Clade Ustilaginomycotina.</title>
        <authorList>
            <person name="Kijpornyongpan T."/>
            <person name="Mondo S.J."/>
            <person name="Barry K."/>
            <person name="Sandor L."/>
            <person name="Lee J."/>
            <person name="Lipzen A."/>
            <person name="Pangilinan J."/>
            <person name="LaButti K."/>
            <person name="Hainaut M."/>
            <person name="Henrissat B."/>
            <person name="Grigoriev I.V."/>
            <person name="Spatafora J.W."/>
            <person name="Aime M.C."/>
        </authorList>
    </citation>
    <scope>NUCLEOTIDE SEQUENCE [LARGE SCALE GENOMIC DNA]</scope>
    <source>
        <strain evidence="13 14">MCA 5214</strain>
    </source>
</reference>
<dbReference type="GeneID" id="37031602"/>
<name>A0A316UR31_9BASI</name>
<keyword evidence="14" id="KW-1185">Reference proteome</keyword>
<keyword evidence="11" id="KW-1208">Phospholipid metabolism</keyword>